<organism evidence="2 4">
    <name type="scientific">Didymodactylos carnosus</name>
    <dbReference type="NCBI Taxonomy" id="1234261"/>
    <lineage>
        <taxon>Eukaryota</taxon>
        <taxon>Metazoa</taxon>
        <taxon>Spiralia</taxon>
        <taxon>Gnathifera</taxon>
        <taxon>Rotifera</taxon>
        <taxon>Eurotatoria</taxon>
        <taxon>Bdelloidea</taxon>
        <taxon>Philodinida</taxon>
        <taxon>Philodinidae</taxon>
        <taxon>Didymodactylos</taxon>
    </lineage>
</organism>
<accession>A0A815Q3Z9</accession>
<evidence type="ECO:0000313" key="2">
    <source>
        <dbReference type="EMBL" id="CAF1456991.1"/>
    </source>
</evidence>
<evidence type="ECO:0000313" key="3">
    <source>
        <dbReference type="EMBL" id="CAF4328524.1"/>
    </source>
</evidence>
<dbReference type="AlphaFoldDB" id="A0A815Q3Z9"/>
<name>A0A815Q3Z9_9BILA</name>
<proteinExistence type="predicted"/>
<dbReference type="Proteomes" id="UP000681722">
    <property type="component" value="Unassembled WGS sequence"/>
</dbReference>
<dbReference type="Proteomes" id="UP000663829">
    <property type="component" value="Unassembled WGS sequence"/>
</dbReference>
<evidence type="ECO:0000256" key="1">
    <source>
        <dbReference type="SAM" id="MobiDB-lite"/>
    </source>
</evidence>
<feature type="compositionally biased region" description="Basic residues" evidence="1">
    <location>
        <begin position="1"/>
        <end position="11"/>
    </location>
</feature>
<protein>
    <submittedName>
        <fullName evidence="2">Uncharacterized protein</fullName>
    </submittedName>
</protein>
<keyword evidence="4" id="KW-1185">Reference proteome</keyword>
<reference evidence="2" key="1">
    <citation type="submission" date="2021-02" db="EMBL/GenBank/DDBJ databases">
        <authorList>
            <person name="Nowell W R."/>
        </authorList>
    </citation>
    <scope>NUCLEOTIDE SEQUENCE</scope>
</reference>
<dbReference type="EMBL" id="CAJOBC010085241">
    <property type="protein sequence ID" value="CAF4328524.1"/>
    <property type="molecule type" value="Genomic_DNA"/>
</dbReference>
<dbReference type="EMBL" id="CAJNOQ010019787">
    <property type="protein sequence ID" value="CAF1456991.1"/>
    <property type="molecule type" value="Genomic_DNA"/>
</dbReference>
<sequence>MQRPLPPHRKIIPNTTGKGQKHVRLPDIGAPPFGRARHSGAQHLGATTLGAFTPKANRSSAFVK</sequence>
<feature type="region of interest" description="Disordered" evidence="1">
    <location>
        <begin position="1"/>
        <end position="39"/>
    </location>
</feature>
<gene>
    <name evidence="2" type="ORF">GPM918_LOCUS34941</name>
    <name evidence="3" type="ORF">SRO942_LOCUS35654</name>
</gene>
<feature type="non-terminal residue" evidence="2">
    <location>
        <position position="1"/>
    </location>
</feature>
<comment type="caution">
    <text evidence="2">The sequence shown here is derived from an EMBL/GenBank/DDBJ whole genome shotgun (WGS) entry which is preliminary data.</text>
</comment>
<evidence type="ECO:0000313" key="4">
    <source>
        <dbReference type="Proteomes" id="UP000663829"/>
    </source>
</evidence>